<dbReference type="EMBL" id="GBXM01085797">
    <property type="protein sequence ID" value="JAH22780.1"/>
    <property type="molecule type" value="Transcribed_RNA"/>
</dbReference>
<dbReference type="AlphaFoldDB" id="A0A0E9R2V3"/>
<reference evidence="1" key="2">
    <citation type="journal article" date="2015" name="Fish Shellfish Immunol.">
        <title>Early steps in the European eel (Anguilla anguilla)-Vibrio vulnificus interaction in the gills: Role of the RtxA13 toxin.</title>
        <authorList>
            <person name="Callol A."/>
            <person name="Pajuelo D."/>
            <person name="Ebbesson L."/>
            <person name="Teles M."/>
            <person name="MacKenzie S."/>
            <person name="Amaro C."/>
        </authorList>
    </citation>
    <scope>NUCLEOTIDE SEQUENCE</scope>
</reference>
<reference evidence="1" key="1">
    <citation type="submission" date="2014-11" db="EMBL/GenBank/DDBJ databases">
        <authorList>
            <person name="Amaro Gonzalez C."/>
        </authorList>
    </citation>
    <scope>NUCLEOTIDE SEQUENCE</scope>
</reference>
<evidence type="ECO:0000313" key="1">
    <source>
        <dbReference type="EMBL" id="JAH22780.1"/>
    </source>
</evidence>
<accession>A0A0E9R2V3</accession>
<proteinExistence type="predicted"/>
<protein>
    <submittedName>
        <fullName evidence="1">Uncharacterized protein</fullName>
    </submittedName>
</protein>
<sequence length="38" mass="4193">MPNTVSLSLFLRPIGSHKCNSITSRGCLTHFRSIPLAH</sequence>
<name>A0A0E9R2V3_ANGAN</name>
<organism evidence="1">
    <name type="scientific">Anguilla anguilla</name>
    <name type="common">European freshwater eel</name>
    <name type="synonym">Muraena anguilla</name>
    <dbReference type="NCBI Taxonomy" id="7936"/>
    <lineage>
        <taxon>Eukaryota</taxon>
        <taxon>Metazoa</taxon>
        <taxon>Chordata</taxon>
        <taxon>Craniata</taxon>
        <taxon>Vertebrata</taxon>
        <taxon>Euteleostomi</taxon>
        <taxon>Actinopterygii</taxon>
        <taxon>Neopterygii</taxon>
        <taxon>Teleostei</taxon>
        <taxon>Anguilliformes</taxon>
        <taxon>Anguillidae</taxon>
        <taxon>Anguilla</taxon>
    </lineage>
</organism>